<dbReference type="Gene3D" id="2.40.170.20">
    <property type="entry name" value="TonB-dependent receptor, beta-barrel domain"/>
    <property type="match status" value="1"/>
</dbReference>
<accession>A0ABQ2HU56</accession>
<evidence type="ECO:0000256" key="1">
    <source>
        <dbReference type="ARBA" id="ARBA00004571"/>
    </source>
</evidence>
<keyword evidence="4 8" id="KW-0812">Transmembrane</keyword>
<organism evidence="12 13">
    <name type="scientific">Dyadobacter beijingensis</name>
    <dbReference type="NCBI Taxonomy" id="365489"/>
    <lineage>
        <taxon>Bacteria</taxon>
        <taxon>Pseudomonadati</taxon>
        <taxon>Bacteroidota</taxon>
        <taxon>Cytophagia</taxon>
        <taxon>Cytophagales</taxon>
        <taxon>Spirosomataceae</taxon>
        <taxon>Dyadobacter</taxon>
    </lineage>
</organism>
<dbReference type="InterPro" id="IPR023996">
    <property type="entry name" value="TonB-dep_OMP_SusC/RagA"/>
</dbReference>
<evidence type="ECO:0000256" key="8">
    <source>
        <dbReference type="PROSITE-ProRule" id="PRU01360"/>
    </source>
</evidence>
<sequence length="1023" mass="112695">MPCRQLFAQSGGRVTVTGQVLSGTDNTPLIGATIAEKGTTNGTSTDGNGMYKITISATSDLVISFIGYMAEEVKPGSRSVIDVTLKADMQQLQDVVVVGYGTQKKSTLTGSVASVKSDEILKAPTANATNSLTGRMPGVFVVQRSGKPGDNQADIFIRGRATTGDSAPLIIVDGAERQSFGDIDPNEIETVSVLKDASATALFGIKGGNGVILVTTKVGKEGKPRISYSGNVALQTYTSLPKTLNAFTAASLLNEANANVGKAPAFTDVELQKFQDHSDPYKYPDFNWFDYITRKFYPQTQHNVNVSGGTSVARYFVSAGYLFEDGFLKKFDNPYGYSTSPNYSRYNFRSNLDLTLSKDLTVSVKLGGRLEERYAPAGDPFYANAEIEYLLSRVNGIPAYAYQPFLPDGRFMENPNAGVNLTNPLGWISRRGYYIQQNNSIESTLALNYDLHKLVKGLSFRTQYAYDAYFIATRRQQGTFTSYYINKQTDQIVKGNSSFSDADTPLGAVVATYDGTIAYNLQSSLNYNNTFGNHTVTGLALFQRQARRVIGAQPAYASQGLVARVTYSFMDKYFAEFNGAYNGSENFASGKRYGFFPAVSAGWTVSKEDFMKNVTWLSYLKIRGSAGKIGFDKIGGNRFLYLDEYTRNSTVYGGGANLGLAVKPNTAAQFGLPTAINTYPVITHSRIGNPNITWETSTKRNIGFESSFFNDMFSLNFDIFNETRKNILLNRQSGLTTYGEAYPSLNYGEVHNHGYEIELRHLRRVGNIGYGITAQASFARNKVINLDEPAGKPAYQKSAGYQIGQYRGYVTDGFYQSQDDINSYLPNLLGKPIPGDLKYRDINGDGVISTDDITPIGYSNVPEYTYSVEPTFSFKGLSFSVMLQGVAHVSSDIQFDQRNLSSNQMYENMLGRWTPATAQTATWPALQPAVGGNFMSYATNDFLLTNARFLKIRNAQLAYQLPSAMVKKVGVKGIRVSVSGQNLYTWTKVLYRDPENFQRRAPQGPYNVYPTSRLVNLGLNIEF</sequence>
<keyword evidence="7 8" id="KW-0998">Cell outer membrane</keyword>
<evidence type="ECO:0000259" key="10">
    <source>
        <dbReference type="Pfam" id="PF00593"/>
    </source>
</evidence>
<dbReference type="Pfam" id="PF13715">
    <property type="entry name" value="CarbopepD_reg_2"/>
    <property type="match status" value="1"/>
</dbReference>
<keyword evidence="5 9" id="KW-0798">TonB box</keyword>
<proteinExistence type="inferred from homology"/>
<dbReference type="PROSITE" id="PS00018">
    <property type="entry name" value="EF_HAND_1"/>
    <property type="match status" value="1"/>
</dbReference>
<evidence type="ECO:0000256" key="4">
    <source>
        <dbReference type="ARBA" id="ARBA00022692"/>
    </source>
</evidence>
<evidence type="ECO:0000256" key="5">
    <source>
        <dbReference type="ARBA" id="ARBA00023077"/>
    </source>
</evidence>
<dbReference type="Gene3D" id="2.60.40.1120">
    <property type="entry name" value="Carboxypeptidase-like, regulatory domain"/>
    <property type="match status" value="1"/>
</dbReference>
<dbReference type="Pfam" id="PF07715">
    <property type="entry name" value="Plug"/>
    <property type="match status" value="1"/>
</dbReference>
<reference evidence="13" key="1">
    <citation type="journal article" date="2019" name="Int. J. Syst. Evol. Microbiol.">
        <title>The Global Catalogue of Microorganisms (GCM) 10K type strain sequencing project: providing services to taxonomists for standard genome sequencing and annotation.</title>
        <authorList>
            <consortium name="The Broad Institute Genomics Platform"/>
            <consortium name="The Broad Institute Genome Sequencing Center for Infectious Disease"/>
            <person name="Wu L."/>
            <person name="Ma J."/>
        </authorList>
    </citation>
    <scope>NUCLEOTIDE SEQUENCE [LARGE SCALE GENOMIC DNA]</scope>
    <source>
        <strain evidence="13">CGMCC 1.6375</strain>
    </source>
</reference>
<feature type="domain" description="TonB-dependent receptor-like beta-barrel" evidence="10">
    <location>
        <begin position="396"/>
        <end position="983"/>
    </location>
</feature>
<keyword evidence="13" id="KW-1185">Reference proteome</keyword>
<evidence type="ECO:0000256" key="7">
    <source>
        <dbReference type="ARBA" id="ARBA00023237"/>
    </source>
</evidence>
<dbReference type="NCBIfam" id="TIGR04057">
    <property type="entry name" value="SusC_RagA_signa"/>
    <property type="match status" value="1"/>
</dbReference>
<keyword evidence="2 8" id="KW-0813">Transport</keyword>
<dbReference type="EMBL" id="BMLI01000001">
    <property type="protein sequence ID" value="GGM89812.1"/>
    <property type="molecule type" value="Genomic_DNA"/>
</dbReference>
<keyword evidence="3 8" id="KW-1134">Transmembrane beta strand</keyword>
<evidence type="ECO:0000256" key="9">
    <source>
        <dbReference type="RuleBase" id="RU003357"/>
    </source>
</evidence>
<dbReference type="InterPro" id="IPR039426">
    <property type="entry name" value="TonB-dep_rcpt-like"/>
</dbReference>
<name>A0ABQ2HU56_9BACT</name>
<evidence type="ECO:0000313" key="13">
    <source>
        <dbReference type="Proteomes" id="UP000632339"/>
    </source>
</evidence>
<dbReference type="PROSITE" id="PS52016">
    <property type="entry name" value="TONB_DEPENDENT_REC_3"/>
    <property type="match status" value="1"/>
</dbReference>
<dbReference type="InterPro" id="IPR000531">
    <property type="entry name" value="Beta-barrel_TonB"/>
</dbReference>
<dbReference type="Gene3D" id="2.170.130.10">
    <property type="entry name" value="TonB-dependent receptor, plug domain"/>
    <property type="match status" value="1"/>
</dbReference>
<gene>
    <name evidence="12" type="ORF">GCM10010967_23360</name>
</gene>
<dbReference type="InterPro" id="IPR037066">
    <property type="entry name" value="Plug_dom_sf"/>
</dbReference>
<comment type="subcellular location">
    <subcellularLocation>
        <location evidence="1 8">Cell outer membrane</location>
        <topology evidence="1 8">Multi-pass membrane protein</topology>
    </subcellularLocation>
</comment>
<dbReference type="Proteomes" id="UP000632339">
    <property type="component" value="Unassembled WGS sequence"/>
</dbReference>
<protein>
    <submittedName>
        <fullName evidence="12">SusC/RagA family TonB-linked outer membrane protein</fullName>
    </submittedName>
</protein>
<dbReference type="NCBIfam" id="TIGR04056">
    <property type="entry name" value="OMP_RagA_SusC"/>
    <property type="match status" value="1"/>
</dbReference>
<dbReference type="InterPro" id="IPR036942">
    <property type="entry name" value="Beta-barrel_TonB_sf"/>
</dbReference>
<evidence type="ECO:0000256" key="6">
    <source>
        <dbReference type="ARBA" id="ARBA00023136"/>
    </source>
</evidence>
<evidence type="ECO:0000256" key="3">
    <source>
        <dbReference type="ARBA" id="ARBA00022452"/>
    </source>
</evidence>
<dbReference type="InterPro" id="IPR008969">
    <property type="entry name" value="CarboxyPept-like_regulatory"/>
</dbReference>
<feature type="domain" description="TonB-dependent receptor plug" evidence="11">
    <location>
        <begin position="105"/>
        <end position="211"/>
    </location>
</feature>
<comment type="caution">
    <text evidence="12">The sequence shown here is derived from an EMBL/GenBank/DDBJ whole genome shotgun (WGS) entry which is preliminary data.</text>
</comment>
<dbReference type="InterPro" id="IPR023997">
    <property type="entry name" value="TonB-dep_OMP_SusC/RagA_CS"/>
</dbReference>
<dbReference type="Pfam" id="PF00593">
    <property type="entry name" value="TonB_dep_Rec_b-barrel"/>
    <property type="match status" value="1"/>
</dbReference>
<dbReference type="SUPFAM" id="SSF56935">
    <property type="entry name" value="Porins"/>
    <property type="match status" value="1"/>
</dbReference>
<evidence type="ECO:0000259" key="11">
    <source>
        <dbReference type="Pfam" id="PF07715"/>
    </source>
</evidence>
<dbReference type="SUPFAM" id="SSF49464">
    <property type="entry name" value="Carboxypeptidase regulatory domain-like"/>
    <property type="match status" value="1"/>
</dbReference>
<comment type="similarity">
    <text evidence="8 9">Belongs to the TonB-dependent receptor family.</text>
</comment>
<keyword evidence="6 8" id="KW-0472">Membrane</keyword>
<evidence type="ECO:0000313" key="12">
    <source>
        <dbReference type="EMBL" id="GGM89812.1"/>
    </source>
</evidence>
<dbReference type="InterPro" id="IPR018247">
    <property type="entry name" value="EF_Hand_1_Ca_BS"/>
</dbReference>
<dbReference type="InterPro" id="IPR012910">
    <property type="entry name" value="Plug_dom"/>
</dbReference>
<evidence type="ECO:0000256" key="2">
    <source>
        <dbReference type="ARBA" id="ARBA00022448"/>
    </source>
</evidence>